<feature type="transmembrane region" description="Helical" evidence="7">
    <location>
        <begin position="105"/>
        <end position="125"/>
    </location>
</feature>
<dbReference type="Proteomes" id="UP000282957">
    <property type="component" value="Unassembled WGS sequence"/>
</dbReference>
<sequence length="179" mass="18166">MAAYRGLGGVGCGSFALPRQRCASGGVDGGGQTARQERRALIDTFSLAPHLIPIGIAYLLAIPIGWDREQAERSAGLRTFPLVAIAACGFVEASQNMSEGHPDAAARIIEGVITGVGFIGGGAIIKHGTSVSGTATAASLWATGAVGVACGLGVYDVAVLISAATFLTFRLLAPLKREG</sequence>
<dbReference type="InterPro" id="IPR003416">
    <property type="entry name" value="MgtC/SapB/SrpB/YhiD_fam"/>
</dbReference>
<keyword evidence="6 7" id="KW-0472">Membrane</keyword>
<evidence type="ECO:0000256" key="4">
    <source>
        <dbReference type="ARBA" id="ARBA00022692"/>
    </source>
</evidence>
<comment type="similarity">
    <text evidence="2 7">Belongs to the MgtC/SapB family.</text>
</comment>
<evidence type="ECO:0000256" key="2">
    <source>
        <dbReference type="ARBA" id="ARBA00009298"/>
    </source>
</evidence>
<dbReference type="PROSITE" id="PS00137">
    <property type="entry name" value="SUBTILASE_HIS"/>
    <property type="match status" value="1"/>
</dbReference>
<dbReference type="GO" id="GO:0006508">
    <property type="term" value="P:proteolysis"/>
    <property type="evidence" value="ECO:0007669"/>
    <property type="project" value="InterPro"/>
</dbReference>
<dbReference type="PANTHER" id="PTHR33778:SF3">
    <property type="entry name" value="PROTEIN MGTC"/>
    <property type="match status" value="1"/>
</dbReference>
<evidence type="ECO:0000256" key="3">
    <source>
        <dbReference type="ARBA" id="ARBA00022475"/>
    </source>
</evidence>
<dbReference type="Pfam" id="PF02308">
    <property type="entry name" value="MgtC"/>
    <property type="match status" value="1"/>
</dbReference>
<comment type="subcellular location">
    <subcellularLocation>
        <location evidence="7">Cell inner membrane</location>
        <topology evidence="7">Multi-pass membrane protein</topology>
    </subcellularLocation>
    <subcellularLocation>
        <location evidence="1">Cell membrane</location>
        <topology evidence="1">Multi-pass membrane protein</topology>
    </subcellularLocation>
</comment>
<evidence type="ECO:0000313" key="9">
    <source>
        <dbReference type="EMBL" id="RVT95834.1"/>
    </source>
</evidence>
<dbReference type="OrthoDB" id="9811198at2"/>
<dbReference type="InterPro" id="IPR036852">
    <property type="entry name" value="Peptidase_S8/S53_dom_sf"/>
</dbReference>
<dbReference type="PRINTS" id="PR01837">
    <property type="entry name" value="MGTCSAPBPROT"/>
</dbReference>
<feature type="transmembrane region" description="Helical" evidence="7">
    <location>
        <begin position="76"/>
        <end position="93"/>
    </location>
</feature>
<evidence type="ECO:0000256" key="1">
    <source>
        <dbReference type="ARBA" id="ARBA00004651"/>
    </source>
</evidence>
<keyword evidence="3" id="KW-1003">Cell membrane</keyword>
<evidence type="ECO:0000256" key="5">
    <source>
        <dbReference type="ARBA" id="ARBA00022989"/>
    </source>
</evidence>
<keyword evidence="5 7" id="KW-1133">Transmembrane helix</keyword>
<evidence type="ECO:0000256" key="6">
    <source>
        <dbReference type="ARBA" id="ARBA00023136"/>
    </source>
</evidence>
<evidence type="ECO:0000256" key="7">
    <source>
        <dbReference type="RuleBase" id="RU365041"/>
    </source>
</evidence>
<reference evidence="9 10" key="1">
    <citation type="submission" date="2019-01" db="EMBL/GenBank/DDBJ databases">
        <authorList>
            <person name="Chen W.-M."/>
        </authorList>
    </citation>
    <scope>NUCLEOTIDE SEQUENCE [LARGE SCALE GENOMIC DNA]</scope>
    <source>
        <strain evidence="9 10">CCP-6</strain>
    </source>
</reference>
<protein>
    <recommendedName>
        <fullName evidence="7">Protein MgtC</fullName>
    </recommendedName>
</protein>
<organism evidence="9 10">
    <name type="scientific">Rhodovarius crocodyli</name>
    <dbReference type="NCBI Taxonomy" id="1979269"/>
    <lineage>
        <taxon>Bacteria</taxon>
        <taxon>Pseudomonadati</taxon>
        <taxon>Pseudomonadota</taxon>
        <taxon>Alphaproteobacteria</taxon>
        <taxon>Acetobacterales</taxon>
        <taxon>Roseomonadaceae</taxon>
        <taxon>Rhodovarius</taxon>
    </lineage>
</organism>
<dbReference type="GO" id="GO:0004252">
    <property type="term" value="F:serine-type endopeptidase activity"/>
    <property type="evidence" value="ECO:0007669"/>
    <property type="project" value="InterPro"/>
</dbReference>
<keyword evidence="10" id="KW-1185">Reference proteome</keyword>
<dbReference type="AlphaFoldDB" id="A0A437MDU9"/>
<comment type="caution">
    <text evidence="9">The sequence shown here is derived from an EMBL/GenBank/DDBJ whole genome shotgun (WGS) entry which is preliminary data.</text>
</comment>
<feature type="transmembrane region" description="Helical" evidence="7">
    <location>
        <begin position="145"/>
        <end position="169"/>
    </location>
</feature>
<dbReference type="GO" id="GO:0005886">
    <property type="term" value="C:plasma membrane"/>
    <property type="evidence" value="ECO:0007669"/>
    <property type="project" value="UniProtKB-SubCell"/>
</dbReference>
<name>A0A437MDU9_9PROT</name>
<gene>
    <name evidence="9" type="ORF">EOD42_16215</name>
</gene>
<keyword evidence="4 7" id="KW-0812">Transmembrane</keyword>
<evidence type="ECO:0000313" key="10">
    <source>
        <dbReference type="Proteomes" id="UP000282957"/>
    </source>
</evidence>
<evidence type="ECO:0000259" key="8">
    <source>
        <dbReference type="Pfam" id="PF02308"/>
    </source>
</evidence>
<feature type="domain" description="MgtC/SapB/SrpB/YhiD N-terminal" evidence="8">
    <location>
        <begin position="55"/>
        <end position="177"/>
    </location>
</feature>
<dbReference type="InterPro" id="IPR022398">
    <property type="entry name" value="Peptidase_S8_His-AS"/>
</dbReference>
<feature type="transmembrane region" description="Helical" evidence="7">
    <location>
        <begin position="45"/>
        <end position="64"/>
    </location>
</feature>
<proteinExistence type="inferred from homology"/>
<keyword evidence="7" id="KW-0997">Cell inner membrane</keyword>
<dbReference type="InterPro" id="IPR049177">
    <property type="entry name" value="MgtC_SapB_SrpB_YhiD_N"/>
</dbReference>
<accession>A0A437MDU9</accession>
<dbReference type="PANTHER" id="PTHR33778">
    <property type="entry name" value="PROTEIN MGTC"/>
    <property type="match status" value="1"/>
</dbReference>
<dbReference type="SUPFAM" id="SSF52743">
    <property type="entry name" value="Subtilisin-like"/>
    <property type="match status" value="1"/>
</dbReference>
<dbReference type="EMBL" id="SACL01000005">
    <property type="protein sequence ID" value="RVT95834.1"/>
    <property type="molecule type" value="Genomic_DNA"/>
</dbReference>